<proteinExistence type="inferred from homology"/>
<feature type="active site" description="Nucleophile" evidence="6">
    <location>
        <position position="85"/>
    </location>
</feature>
<dbReference type="PANTHER" id="PTHR46499:SF1">
    <property type="entry name" value="QUEUINE TRNA-RIBOSYLTRANSFERASE"/>
    <property type="match status" value="1"/>
</dbReference>
<dbReference type="EMBL" id="CP077717">
    <property type="protein sequence ID" value="QXJ30295.1"/>
    <property type="molecule type" value="Genomic_DNA"/>
</dbReference>
<dbReference type="EC" id="2.4.2.48" evidence="6"/>
<sequence length="502" mass="57947">MTVFEAKYEDLAGRIGILKTRSGNLETPVFFPVINILKDEISIDEIKNIGFKNFITNSYILYKNKYIKDDIHKELNSEDMIIMTDSGAYQILEYGDIGITNYEIVNYQLKIKPDIGVILDLPTGNTNDYENAKITVYETLKRVEEASKIIVKNQDSNIIWVYPIQGGKYLDLVKTSAEGLSKFENIYNMVALGSPTVLLERYMYDTVIDMIYAAKSNIKRGIPFHLFGGGLPHIIPFAVALGVDSFDSASYIIYARDNRYITRTRVYKLEDLEYFPCSCPICSKYTPKDLLEMNEGERTRALAIHNLYTILEEFKATKQAIKEGRLFEYLQEKAYSHPAVYSAFKRLIKYKDYLEKYDPRIRGDPKGLFLFDNNSLHRPEIIRHSRFLERYVQKKDKVSIYCYDKTISDTAYDYIKSIKETITDHNSSDIFIAIPFFGLIPLAVSDSYPLSQFEIPNEIDEDVIADMKTKIVSFLRRKNYQKVELMNCEKLGLHIDSISTSS</sequence>
<dbReference type="GO" id="GO:0002099">
    <property type="term" value="P:tRNA wobble guanine modification"/>
    <property type="evidence" value="ECO:0007669"/>
    <property type="project" value="TreeGrafter"/>
</dbReference>
<dbReference type="HAMAP" id="MF_01634">
    <property type="entry name" value="TgtA_arch"/>
    <property type="match status" value="1"/>
</dbReference>
<feature type="binding site" evidence="6">
    <location>
        <position position="277"/>
    </location>
    <ligand>
        <name>Zn(2+)</name>
        <dbReference type="ChEBI" id="CHEBI:29105"/>
    </ligand>
</feature>
<dbReference type="InterPro" id="IPR004804">
    <property type="entry name" value="TgtA"/>
</dbReference>
<evidence type="ECO:0000313" key="8">
    <source>
        <dbReference type="EMBL" id="QXJ30295.1"/>
    </source>
</evidence>
<dbReference type="GeneID" id="65564671"/>
<feature type="binding site" evidence="6">
    <location>
        <position position="120"/>
    </location>
    <ligand>
        <name>substrate</name>
    </ligand>
</feature>
<dbReference type="InterPro" id="IPR050076">
    <property type="entry name" value="ArchSynthase1/Queuine_TRR"/>
</dbReference>
<evidence type="ECO:0000256" key="2">
    <source>
        <dbReference type="ARBA" id="ARBA00022679"/>
    </source>
</evidence>
<dbReference type="Proteomes" id="UP000694018">
    <property type="component" value="Chromosome"/>
</dbReference>
<evidence type="ECO:0000256" key="1">
    <source>
        <dbReference type="ARBA" id="ARBA00022676"/>
    </source>
</evidence>
<dbReference type="PANTHER" id="PTHR46499">
    <property type="entry name" value="QUEUINE TRNA-RIBOSYLTRANSFERASE"/>
    <property type="match status" value="1"/>
</dbReference>
<evidence type="ECO:0000313" key="9">
    <source>
        <dbReference type="Proteomes" id="UP000694018"/>
    </source>
</evidence>
<protein>
    <recommendedName>
        <fullName evidence="6">tRNA-guanine(15) transglycosylase</fullName>
        <ecNumber evidence="6">2.4.2.48</ecNumber>
    </recommendedName>
    <alternativeName>
        <fullName evidence="6">7-cyano-7-deazaguanine tRNA-ribosyltransferase</fullName>
    </alternativeName>
    <alternativeName>
        <fullName evidence="6">Archaeal tRNA-guanine transglycosylase</fullName>
    </alternativeName>
</protein>
<reference evidence="8" key="1">
    <citation type="journal article" date="2021" name="Environ. Microbiol.">
        <title>New insights into the diversity and evolution of the archaeal mobilome from three complete genomes of Saccharolobus shibatae.</title>
        <authorList>
            <person name="Medvedeva S."/>
            <person name="Brandt D."/>
            <person name="Cvirkaite-Krupovic V."/>
            <person name="Liu Y."/>
            <person name="Severinov K."/>
            <person name="Ishino S."/>
            <person name="Ishino Y."/>
            <person name="Prangishvili D."/>
            <person name="Kalinowski J."/>
            <person name="Krupovic M."/>
        </authorList>
    </citation>
    <scope>NUCLEOTIDE SEQUENCE</scope>
    <source>
        <strain evidence="8">B12</strain>
    </source>
</reference>
<keyword evidence="3 6" id="KW-0819">tRNA processing</keyword>
<comment type="function">
    <text evidence="6">Exchanges the guanine residue with 7-cyano-7-deazaguanine (preQ0) at position 15 in the dihydrouridine loop (D-loop) of archaeal tRNAs.</text>
</comment>
<dbReference type="NCBIfam" id="TIGR00449">
    <property type="entry name" value="tgt_general"/>
    <property type="match status" value="1"/>
</dbReference>
<dbReference type="GO" id="GO:0005737">
    <property type="term" value="C:cytoplasm"/>
    <property type="evidence" value="ECO:0007669"/>
    <property type="project" value="TreeGrafter"/>
</dbReference>
<dbReference type="AlphaFoldDB" id="A0A8F5BS32"/>
<dbReference type="NCBIfam" id="TIGR00432">
    <property type="entry name" value="arcsn_tRNA_tgt"/>
    <property type="match status" value="1"/>
</dbReference>
<name>A0A8F5BS32_SACSH</name>
<feature type="binding site" evidence="6">
    <location>
        <position position="279"/>
    </location>
    <ligand>
        <name>Zn(2+)</name>
        <dbReference type="ChEBI" id="CHEBI:29105"/>
    </ligand>
</feature>
<evidence type="ECO:0000256" key="5">
    <source>
        <dbReference type="ARBA" id="ARBA00022833"/>
    </source>
</evidence>
<dbReference type="RefSeq" id="WP_218258918.1">
    <property type="nucleotide sequence ID" value="NZ_CP077717.1"/>
</dbReference>
<organism evidence="8 9">
    <name type="scientific">Saccharolobus shibatae (strain ATCC 51178 / DSM 5389 / JCM 8931 / NBRC 15437 / B12)</name>
    <name type="common">Sulfolobus shibatae</name>
    <dbReference type="NCBI Taxonomy" id="523848"/>
    <lineage>
        <taxon>Archaea</taxon>
        <taxon>Thermoproteota</taxon>
        <taxon>Thermoprotei</taxon>
        <taxon>Sulfolobales</taxon>
        <taxon>Sulfolobaceae</taxon>
        <taxon>Saccharolobus</taxon>
    </lineage>
</organism>
<comment type="pathway">
    <text evidence="6">tRNA modification; archaeosine-tRNA biosynthesis.</text>
</comment>
<dbReference type="KEGG" id="sshi:J5U23_03193"/>
<dbReference type="GO" id="GO:0016763">
    <property type="term" value="F:pentosyltransferase activity"/>
    <property type="evidence" value="ECO:0007669"/>
    <property type="project" value="UniProtKB-UniRule"/>
</dbReference>
<keyword evidence="4 6" id="KW-0479">Metal-binding</keyword>
<dbReference type="UniPathway" id="UPA00393"/>
<comment type="similarity">
    <text evidence="6">Belongs to the archaeosine tRNA-ribosyltransferase family.</text>
</comment>
<evidence type="ECO:0000259" key="7">
    <source>
        <dbReference type="Pfam" id="PF01702"/>
    </source>
</evidence>
<keyword evidence="5 6" id="KW-0862">Zinc</keyword>
<comment type="cofactor">
    <cofactor evidence="6">
        <name>Zn(2+)</name>
        <dbReference type="ChEBI" id="CHEBI:29105"/>
    </cofactor>
    <text evidence="6">Binds 1 zinc ion per subunit.</text>
</comment>
<feature type="binding site" evidence="6">
    <location>
        <position position="282"/>
    </location>
    <ligand>
        <name>Zn(2+)</name>
        <dbReference type="ChEBI" id="CHEBI:29105"/>
    </ligand>
</feature>
<dbReference type="Pfam" id="PF01702">
    <property type="entry name" value="TGT"/>
    <property type="match status" value="1"/>
</dbReference>
<dbReference type="OrthoDB" id="6871at2157"/>
<gene>
    <name evidence="6" type="primary">tgtA</name>
    <name evidence="8" type="ORF">J5U23_03193</name>
</gene>
<keyword evidence="1 6" id="KW-0328">Glycosyltransferase</keyword>
<feature type="domain" description="tRNA-guanine(15) transglycosylase-like" evidence="7">
    <location>
        <begin position="13"/>
        <end position="338"/>
    </location>
</feature>
<evidence type="ECO:0000256" key="3">
    <source>
        <dbReference type="ARBA" id="ARBA00022694"/>
    </source>
</evidence>
<evidence type="ECO:0000256" key="4">
    <source>
        <dbReference type="ARBA" id="ARBA00022723"/>
    </source>
</evidence>
<comment type="catalytic activity">
    <reaction evidence="6">
        <text>guanosine(15) in tRNA + 7-cyano-7-carbaguanine = 7-cyano-7-carbaguanosine(15) in tRNA + guanine</text>
        <dbReference type="Rhea" id="RHEA:43164"/>
        <dbReference type="Rhea" id="RHEA-COMP:10371"/>
        <dbReference type="Rhea" id="RHEA-COMP:10372"/>
        <dbReference type="ChEBI" id="CHEBI:16235"/>
        <dbReference type="ChEBI" id="CHEBI:45075"/>
        <dbReference type="ChEBI" id="CHEBI:74269"/>
        <dbReference type="ChEBI" id="CHEBI:82850"/>
        <dbReference type="EC" id="2.4.2.48"/>
    </reaction>
</comment>
<dbReference type="InterPro" id="IPR002616">
    <property type="entry name" value="tRNA_ribo_trans-like"/>
</dbReference>
<keyword evidence="2 6" id="KW-0808">Transferase</keyword>
<comment type="caution">
    <text evidence="6">Lacks conserved residue(s) required for the propagation of feature annotation.</text>
</comment>
<dbReference type="GO" id="GO:0008270">
    <property type="term" value="F:zinc ion binding"/>
    <property type="evidence" value="ECO:0007669"/>
    <property type="project" value="UniProtKB-UniRule"/>
</dbReference>
<evidence type="ECO:0000256" key="6">
    <source>
        <dbReference type="HAMAP-Rule" id="MF_01634"/>
    </source>
</evidence>
<accession>A0A8F5BS32</accession>